<dbReference type="Ensembl" id="ENSVURT00010027862.1">
    <property type="protein sequence ID" value="ENSVURP00010024477.1"/>
    <property type="gene ID" value="ENSVURG00010018764.1"/>
</dbReference>
<evidence type="ECO:0000259" key="3">
    <source>
        <dbReference type="Pfam" id="PF00085"/>
    </source>
</evidence>
<dbReference type="GeneTree" id="ENSGT00940000154259"/>
<protein>
    <recommendedName>
        <fullName evidence="3">Thioredoxin domain-containing protein</fullName>
    </recommendedName>
</protein>
<dbReference type="CDD" id="cd02947">
    <property type="entry name" value="TRX_family"/>
    <property type="match status" value="1"/>
</dbReference>
<dbReference type="STRING" id="29139.ENSVURP00010024477"/>
<dbReference type="Pfam" id="PF00085">
    <property type="entry name" value="Thioredoxin"/>
    <property type="match status" value="1"/>
</dbReference>
<evidence type="ECO:0000256" key="2">
    <source>
        <dbReference type="ARBA" id="ARBA00023284"/>
    </source>
</evidence>
<dbReference type="Proteomes" id="UP000314987">
    <property type="component" value="Unassembled WGS sequence"/>
</dbReference>
<dbReference type="Gene3D" id="3.40.30.10">
    <property type="entry name" value="Glutaredoxin"/>
    <property type="match status" value="1"/>
</dbReference>
<dbReference type="PANTHER" id="PTHR46115">
    <property type="entry name" value="THIOREDOXIN-LIKE PROTEIN 1"/>
    <property type="match status" value="1"/>
</dbReference>
<reference evidence="5" key="1">
    <citation type="submission" date="2018-12" db="EMBL/GenBank/DDBJ databases">
        <authorList>
            <person name="Yazar S."/>
        </authorList>
    </citation>
    <scope>NUCLEOTIDE SEQUENCE [LARGE SCALE GENOMIC DNA]</scope>
</reference>
<evidence type="ECO:0000313" key="5">
    <source>
        <dbReference type="Proteomes" id="UP000314987"/>
    </source>
</evidence>
<keyword evidence="5" id="KW-1185">Reference proteome</keyword>
<keyword evidence="1" id="KW-1015">Disulfide bond</keyword>
<dbReference type="OMA" id="EYAFHEA"/>
<proteinExistence type="predicted"/>
<name>A0A4X2LU31_VOMUR</name>
<dbReference type="Ensembl" id="ENSVURT00010027869.1">
    <property type="protein sequence ID" value="ENSVURP00010024482.1"/>
    <property type="gene ID" value="ENSVURG00010018767.1"/>
</dbReference>
<reference evidence="4" key="2">
    <citation type="submission" date="2025-05" db="UniProtKB">
        <authorList>
            <consortium name="Ensembl"/>
        </authorList>
    </citation>
    <scope>IDENTIFICATION</scope>
</reference>
<accession>A0A4X2LU31</accession>
<sequence length="87" mass="10343">MVKQTENKENFDSELKEAREKLVAVDSSATWCKPCKVIKPFFHSFCEKYSGMIFIEVDVDDCQDIYIFSDYFFLWYFSFGLLLSQHD</sequence>
<feature type="domain" description="Thioredoxin" evidence="3">
    <location>
        <begin position="5"/>
        <end position="65"/>
    </location>
</feature>
<organism evidence="4 5">
    <name type="scientific">Vombatus ursinus</name>
    <name type="common">Common wombat</name>
    <dbReference type="NCBI Taxonomy" id="29139"/>
    <lineage>
        <taxon>Eukaryota</taxon>
        <taxon>Metazoa</taxon>
        <taxon>Chordata</taxon>
        <taxon>Craniata</taxon>
        <taxon>Vertebrata</taxon>
        <taxon>Euteleostomi</taxon>
        <taxon>Mammalia</taxon>
        <taxon>Metatheria</taxon>
        <taxon>Diprotodontia</taxon>
        <taxon>Vombatidae</taxon>
        <taxon>Vombatus</taxon>
    </lineage>
</organism>
<dbReference type="AlphaFoldDB" id="A0A4X2LU31"/>
<evidence type="ECO:0000313" key="4">
    <source>
        <dbReference type="Ensembl" id="ENSVURP00010024482.1"/>
    </source>
</evidence>
<dbReference type="InterPro" id="IPR013766">
    <property type="entry name" value="Thioredoxin_domain"/>
</dbReference>
<dbReference type="SUPFAM" id="SSF52833">
    <property type="entry name" value="Thioredoxin-like"/>
    <property type="match status" value="1"/>
</dbReference>
<evidence type="ECO:0000256" key="1">
    <source>
        <dbReference type="ARBA" id="ARBA00023157"/>
    </source>
</evidence>
<dbReference type="InterPro" id="IPR036249">
    <property type="entry name" value="Thioredoxin-like_sf"/>
</dbReference>
<keyword evidence="2" id="KW-0676">Redox-active center</keyword>